<protein>
    <submittedName>
        <fullName evidence="1">Methyltransferase</fullName>
    </submittedName>
</protein>
<name>A0AAU6PXH5_9CAUD</name>
<evidence type="ECO:0000313" key="1">
    <source>
        <dbReference type="EMBL" id="WYD65281.1"/>
    </source>
</evidence>
<organism evidence="1">
    <name type="scientific">Escherichia phage ETEP102</name>
    <dbReference type="NCBI Taxonomy" id="3117680"/>
    <lineage>
        <taxon>Viruses</taxon>
        <taxon>Duplodnaviria</taxon>
        <taxon>Heunggongvirae</taxon>
        <taxon>Uroviricota</taxon>
        <taxon>Caudoviricetes</taxon>
    </lineage>
</organism>
<reference evidence="1" key="1">
    <citation type="submission" date="2023-12" db="EMBL/GenBank/DDBJ databases">
        <title>Determinants of phage host range in porcine enterotoxigenic Escherichia coli.</title>
        <authorList>
            <person name="Gambino M."/>
            <person name="Broensted L."/>
        </authorList>
    </citation>
    <scope>NUCLEOTIDE SEQUENCE</scope>
</reference>
<keyword evidence="1" id="KW-0489">Methyltransferase</keyword>
<gene>
    <name evidence="1" type="ORF">ETEP102_16</name>
</gene>
<dbReference type="EMBL" id="OR979723">
    <property type="protein sequence ID" value="WYD65281.1"/>
    <property type="molecule type" value="Genomic_DNA"/>
</dbReference>
<keyword evidence="1" id="KW-0808">Transferase</keyword>
<dbReference type="GO" id="GO:0032259">
    <property type="term" value="P:methylation"/>
    <property type="evidence" value="ECO:0007669"/>
    <property type="project" value="UniProtKB-KW"/>
</dbReference>
<dbReference type="GO" id="GO:0008168">
    <property type="term" value="F:methyltransferase activity"/>
    <property type="evidence" value="ECO:0007669"/>
    <property type="project" value="UniProtKB-KW"/>
</dbReference>
<proteinExistence type="predicted"/>
<accession>A0AAU6PXH5</accession>
<sequence>MKIEIIDVDYQVDQIDQGVLTLRECGFQVGDVVEVSGHYVNGDLSIQAIRETELVKVGNEISISDHEYKVVEE</sequence>